<dbReference type="RefSeq" id="WP_081140849.1">
    <property type="nucleotide sequence ID" value="NZ_MWUE01000026.1"/>
</dbReference>
<name>A0A1V9DCM6_9GAMM</name>
<evidence type="ECO:0008006" key="5">
    <source>
        <dbReference type="Google" id="ProtNLM"/>
    </source>
</evidence>
<evidence type="ECO:0000256" key="1">
    <source>
        <dbReference type="SAM" id="MobiDB-lite"/>
    </source>
</evidence>
<dbReference type="AlphaFoldDB" id="A0A1V9DCM6"/>
<reference evidence="3 4" key="1">
    <citation type="submission" date="2017-02" db="EMBL/GenBank/DDBJ databases">
        <title>Whole genome shotgun sequence of Pantoea agglomerans strain AS1 isolated from a cycad, Zamia floridana in Central Florida, USA.</title>
        <authorList>
            <person name="Lata P."/>
            <person name="Govindarajan S."/>
            <person name="Qi F."/>
            <person name="Li J.-L."/>
            <person name="Maurya S.K."/>
            <person name="Sahoo M.K."/>
        </authorList>
    </citation>
    <scope>NUCLEOTIDE SEQUENCE [LARGE SCALE GENOMIC DNA]</scope>
    <source>
        <strain evidence="3 4">AS1</strain>
    </source>
</reference>
<proteinExistence type="predicted"/>
<sequence length="67" mass="7129">MKLTSLFLVTALSALPLFAGAQMAEPFTPPAGLHPHAQPTQHEILGDNALPQQSPKHFGTDALNDNL</sequence>
<protein>
    <recommendedName>
        <fullName evidence="5">Multiple antibiotic resistance regulatory periplasmic protein MarB</fullName>
    </recommendedName>
</protein>
<comment type="caution">
    <text evidence="3">The sequence shown here is derived from an EMBL/GenBank/DDBJ whole genome shotgun (WGS) entry which is preliminary data.</text>
</comment>
<gene>
    <name evidence="3" type="ORF">B2J69_17105</name>
</gene>
<dbReference type="OrthoDB" id="6548654at2"/>
<accession>A0A1V9DCM6</accession>
<evidence type="ECO:0000313" key="4">
    <source>
        <dbReference type="Proteomes" id="UP000192769"/>
    </source>
</evidence>
<feature type="signal peptide" evidence="2">
    <location>
        <begin position="1"/>
        <end position="21"/>
    </location>
</feature>
<evidence type="ECO:0000313" key="3">
    <source>
        <dbReference type="EMBL" id="OQP31546.1"/>
    </source>
</evidence>
<feature type="chain" id="PRO_5012799843" description="Multiple antibiotic resistance regulatory periplasmic protein MarB" evidence="2">
    <location>
        <begin position="22"/>
        <end position="67"/>
    </location>
</feature>
<keyword evidence="4" id="KW-1185">Reference proteome</keyword>
<keyword evidence="2" id="KW-0732">Signal</keyword>
<feature type="region of interest" description="Disordered" evidence="1">
    <location>
        <begin position="25"/>
        <end position="67"/>
    </location>
</feature>
<dbReference type="Proteomes" id="UP000192769">
    <property type="component" value="Unassembled WGS sequence"/>
</dbReference>
<organism evidence="3 4">
    <name type="scientific">Pantoea latae</name>
    <dbReference type="NCBI Taxonomy" id="1964541"/>
    <lineage>
        <taxon>Bacteria</taxon>
        <taxon>Pseudomonadati</taxon>
        <taxon>Pseudomonadota</taxon>
        <taxon>Gammaproteobacteria</taxon>
        <taxon>Enterobacterales</taxon>
        <taxon>Erwiniaceae</taxon>
        <taxon>Pantoea</taxon>
    </lineage>
</organism>
<evidence type="ECO:0000256" key="2">
    <source>
        <dbReference type="SAM" id="SignalP"/>
    </source>
</evidence>
<dbReference type="EMBL" id="MWUE01000026">
    <property type="protein sequence ID" value="OQP31546.1"/>
    <property type="molecule type" value="Genomic_DNA"/>
</dbReference>